<keyword evidence="5" id="KW-0804">Transcription</keyword>
<keyword evidence="2" id="KW-0805">Transcription regulation</keyword>
<dbReference type="InterPro" id="IPR013249">
    <property type="entry name" value="RNA_pol_sigma70_r4_t2"/>
</dbReference>
<evidence type="ECO:0000313" key="9">
    <source>
        <dbReference type="EMBL" id="MFB9520116.1"/>
    </source>
</evidence>
<dbReference type="InterPro" id="IPR036388">
    <property type="entry name" value="WH-like_DNA-bd_sf"/>
</dbReference>
<evidence type="ECO:0000256" key="2">
    <source>
        <dbReference type="ARBA" id="ARBA00023015"/>
    </source>
</evidence>
<feature type="domain" description="RNA polymerase sigma-70 region 2" evidence="7">
    <location>
        <begin position="49"/>
        <end position="113"/>
    </location>
</feature>
<evidence type="ECO:0000259" key="7">
    <source>
        <dbReference type="Pfam" id="PF04542"/>
    </source>
</evidence>
<name>A0ABV5PA92_STRCM</name>
<keyword evidence="10" id="KW-1185">Reference proteome</keyword>
<evidence type="ECO:0000256" key="5">
    <source>
        <dbReference type="ARBA" id="ARBA00023163"/>
    </source>
</evidence>
<dbReference type="Proteomes" id="UP001589718">
    <property type="component" value="Unassembled WGS sequence"/>
</dbReference>
<dbReference type="Gene3D" id="1.10.1740.10">
    <property type="match status" value="1"/>
</dbReference>
<dbReference type="SUPFAM" id="SSF88946">
    <property type="entry name" value="Sigma2 domain of RNA polymerase sigma factors"/>
    <property type="match status" value="1"/>
</dbReference>
<dbReference type="PANTHER" id="PTHR43133:SF8">
    <property type="entry name" value="RNA POLYMERASE SIGMA FACTOR HI_1459-RELATED"/>
    <property type="match status" value="1"/>
</dbReference>
<comment type="caution">
    <text evidence="9">The sequence shown here is derived from an EMBL/GenBank/DDBJ whole genome shotgun (WGS) entry which is preliminary data.</text>
</comment>
<protein>
    <submittedName>
        <fullName evidence="9">RNA polymerase sigma factor</fullName>
    </submittedName>
</protein>
<feature type="region of interest" description="Disordered" evidence="6">
    <location>
        <begin position="1"/>
        <end position="41"/>
    </location>
</feature>
<evidence type="ECO:0000256" key="4">
    <source>
        <dbReference type="ARBA" id="ARBA00023125"/>
    </source>
</evidence>
<dbReference type="InterPro" id="IPR013324">
    <property type="entry name" value="RNA_pol_sigma_r3/r4-like"/>
</dbReference>
<proteinExistence type="inferred from homology"/>
<evidence type="ECO:0000256" key="1">
    <source>
        <dbReference type="ARBA" id="ARBA00010641"/>
    </source>
</evidence>
<comment type="similarity">
    <text evidence="1">Belongs to the sigma-70 factor family. ECF subfamily.</text>
</comment>
<dbReference type="EMBL" id="JBHMCR010000004">
    <property type="protein sequence ID" value="MFB9520116.1"/>
    <property type="molecule type" value="Genomic_DNA"/>
</dbReference>
<reference evidence="9 10" key="1">
    <citation type="submission" date="2024-09" db="EMBL/GenBank/DDBJ databases">
        <authorList>
            <person name="Sun Q."/>
            <person name="Mori K."/>
        </authorList>
    </citation>
    <scope>NUCLEOTIDE SEQUENCE [LARGE SCALE GENOMIC DNA]</scope>
    <source>
        <strain evidence="9 10">JCM 4362</strain>
    </source>
</reference>
<keyword evidence="3" id="KW-0731">Sigma factor</keyword>
<dbReference type="InterPro" id="IPR013325">
    <property type="entry name" value="RNA_pol_sigma_r2"/>
</dbReference>
<gene>
    <name evidence="9" type="ORF">ACFFTU_09185</name>
</gene>
<dbReference type="NCBIfam" id="TIGR02937">
    <property type="entry name" value="sigma70-ECF"/>
    <property type="match status" value="1"/>
</dbReference>
<dbReference type="Pfam" id="PF04542">
    <property type="entry name" value="Sigma70_r2"/>
    <property type="match status" value="1"/>
</dbReference>
<accession>A0ABV5PA92</accession>
<evidence type="ECO:0000259" key="8">
    <source>
        <dbReference type="Pfam" id="PF08281"/>
    </source>
</evidence>
<keyword evidence="4" id="KW-0238">DNA-binding</keyword>
<sequence>MASRANTPRAGKRWGRERTSQQADRAGTGPRTESQLSPETAKAWEEAVRLLPEIERWATGKVPRPHAEDIRQNTARKAWETLTKDDAQPPNSVRRWLYRIAVNDYLDHVRGVQKRTEVLVESHDHRTVEPDDHVPDGMRELHEKAGQMAADLDGLLTPRQAQIVILHQAYGFKAAEVAEMLGTTTGNVRGTSSAALASLGTPHKRRTLLYRWGLTDKAPG</sequence>
<evidence type="ECO:0000256" key="3">
    <source>
        <dbReference type="ARBA" id="ARBA00023082"/>
    </source>
</evidence>
<organism evidence="9 10">
    <name type="scientific">Streptomyces cremeus</name>
    <dbReference type="NCBI Taxonomy" id="66881"/>
    <lineage>
        <taxon>Bacteria</taxon>
        <taxon>Bacillati</taxon>
        <taxon>Actinomycetota</taxon>
        <taxon>Actinomycetes</taxon>
        <taxon>Kitasatosporales</taxon>
        <taxon>Streptomycetaceae</taxon>
        <taxon>Streptomyces</taxon>
    </lineage>
</organism>
<dbReference type="Gene3D" id="1.10.10.10">
    <property type="entry name" value="Winged helix-like DNA-binding domain superfamily/Winged helix DNA-binding domain"/>
    <property type="match status" value="1"/>
</dbReference>
<dbReference type="InterPro" id="IPR039425">
    <property type="entry name" value="RNA_pol_sigma-70-like"/>
</dbReference>
<dbReference type="SUPFAM" id="SSF88659">
    <property type="entry name" value="Sigma3 and sigma4 domains of RNA polymerase sigma factors"/>
    <property type="match status" value="1"/>
</dbReference>
<evidence type="ECO:0000313" key="10">
    <source>
        <dbReference type="Proteomes" id="UP001589718"/>
    </source>
</evidence>
<evidence type="ECO:0000256" key="6">
    <source>
        <dbReference type="SAM" id="MobiDB-lite"/>
    </source>
</evidence>
<dbReference type="InterPro" id="IPR007627">
    <property type="entry name" value="RNA_pol_sigma70_r2"/>
</dbReference>
<dbReference type="PANTHER" id="PTHR43133">
    <property type="entry name" value="RNA POLYMERASE ECF-TYPE SIGMA FACTO"/>
    <property type="match status" value="1"/>
</dbReference>
<dbReference type="RefSeq" id="WP_380836804.1">
    <property type="nucleotide sequence ID" value="NZ_JBHMCR010000004.1"/>
</dbReference>
<dbReference type="InterPro" id="IPR014284">
    <property type="entry name" value="RNA_pol_sigma-70_dom"/>
</dbReference>
<feature type="domain" description="RNA polymerase sigma factor 70 region 4 type 2" evidence="8">
    <location>
        <begin position="156"/>
        <end position="191"/>
    </location>
</feature>
<dbReference type="Pfam" id="PF08281">
    <property type="entry name" value="Sigma70_r4_2"/>
    <property type="match status" value="1"/>
</dbReference>